<name>A0ABU2CDN7_9BURK</name>
<dbReference type="Proteomes" id="UP001180487">
    <property type="component" value="Unassembled WGS sequence"/>
</dbReference>
<dbReference type="InterPro" id="IPR025691">
    <property type="entry name" value="GspL_pp_dom"/>
</dbReference>
<sequence>MSTLIVLLPLEPSGAASATSLFDYVRTADGRHVDSHDRALATLLPAAGGAELVVVVPAQALSWHRVELPKGSLQRSALGGSSSTPRLRAVLEGLLEDRLLEEPSELHFALQPDAPADGPVWVAACNRAWLRSALAPLEAAKHRVARIVPEFAPDAVRLQAIGSPEQAQLVSTGPHGVSLLPLGAATLAMALGAQAEAPENVDIVAEPGVAALAEQLAQRPVRLQQAAERWLAAAHGRWDLAQFEFSNSGRSRAWKGLAAQATVLLQAPQWQAARWGFALLLVAQLVGLNAWAWSEARSLDAKRSAIRNTLTQTFPGVKVVVDAPVQMGRELALLRQAAGATSARDLEAMLSALGTALPPQYSATGLDFAPGEAKLKGLPSNTEQPVLDALRSQGYSLRSEGNLLVLQPAPSAAP</sequence>
<comment type="subcellular location">
    <subcellularLocation>
        <location evidence="1">Cell inner membrane</location>
        <topology evidence="1">Single-pass membrane protein</topology>
    </subcellularLocation>
</comment>
<evidence type="ECO:0000313" key="12">
    <source>
        <dbReference type="EMBL" id="MDR7379450.1"/>
    </source>
</evidence>
<evidence type="ECO:0000256" key="1">
    <source>
        <dbReference type="ARBA" id="ARBA00004377"/>
    </source>
</evidence>
<dbReference type="InterPro" id="IPR043129">
    <property type="entry name" value="ATPase_NBD"/>
</dbReference>
<evidence type="ECO:0000256" key="6">
    <source>
        <dbReference type="ARBA" id="ARBA00022692"/>
    </source>
</evidence>
<evidence type="ECO:0000256" key="5">
    <source>
        <dbReference type="ARBA" id="ARBA00022519"/>
    </source>
</evidence>
<keyword evidence="9" id="KW-0472">Membrane</keyword>
<feature type="domain" description="GspL periplasmic" evidence="11">
    <location>
        <begin position="269"/>
        <end position="375"/>
    </location>
</feature>
<dbReference type="NCBIfam" id="TIGR01709">
    <property type="entry name" value="typeII_sec_gspL"/>
    <property type="match status" value="1"/>
</dbReference>
<keyword evidence="7" id="KW-0653">Protein transport</keyword>
<organism evidence="12 13">
    <name type="scientific">Rhodoferax ferrireducens</name>
    <dbReference type="NCBI Taxonomy" id="192843"/>
    <lineage>
        <taxon>Bacteria</taxon>
        <taxon>Pseudomonadati</taxon>
        <taxon>Pseudomonadota</taxon>
        <taxon>Betaproteobacteria</taxon>
        <taxon>Burkholderiales</taxon>
        <taxon>Comamonadaceae</taxon>
        <taxon>Rhodoferax</taxon>
    </lineage>
</organism>
<evidence type="ECO:0000259" key="11">
    <source>
        <dbReference type="Pfam" id="PF12693"/>
    </source>
</evidence>
<comment type="similarity">
    <text evidence="2">Belongs to the GSP L family.</text>
</comment>
<feature type="domain" description="GspL cytoplasmic actin-ATPase-like" evidence="10">
    <location>
        <begin position="36"/>
        <end position="150"/>
    </location>
</feature>
<protein>
    <submittedName>
        <fullName evidence="12">General secretion pathway protein L</fullName>
    </submittedName>
</protein>
<dbReference type="EMBL" id="JAVDXT010000004">
    <property type="protein sequence ID" value="MDR7379450.1"/>
    <property type="molecule type" value="Genomic_DNA"/>
</dbReference>
<keyword evidence="4" id="KW-1003">Cell membrane</keyword>
<keyword evidence="3" id="KW-0813">Transport</keyword>
<evidence type="ECO:0000256" key="8">
    <source>
        <dbReference type="ARBA" id="ARBA00022989"/>
    </source>
</evidence>
<gene>
    <name evidence="12" type="ORF">J2X19_004144</name>
</gene>
<dbReference type="SUPFAM" id="SSF53067">
    <property type="entry name" value="Actin-like ATPase domain"/>
    <property type="match status" value="1"/>
</dbReference>
<evidence type="ECO:0000313" key="13">
    <source>
        <dbReference type="Proteomes" id="UP001180487"/>
    </source>
</evidence>
<dbReference type="Pfam" id="PF12693">
    <property type="entry name" value="GspL_C"/>
    <property type="match status" value="1"/>
</dbReference>
<evidence type="ECO:0000259" key="10">
    <source>
        <dbReference type="Pfam" id="PF05134"/>
    </source>
</evidence>
<evidence type="ECO:0000256" key="9">
    <source>
        <dbReference type="ARBA" id="ARBA00023136"/>
    </source>
</evidence>
<accession>A0ABU2CDN7</accession>
<evidence type="ECO:0000256" key="4">
    <source>
        <dbReference type="ARBA" id="ARBA00022475"/>
    </source>
</evidence>
<keyword evidence="8" id="KW-1133">Transmembrane helix</keyword>
<keyword evidence="6" id="KW-0812">Transmembrane</keyword>
<comment type="caution">
    <text evidence="12">The sequence shown here is derived from an EMBL/GenBank/DDBJ whole genome shotgun (WGS) entry which is preliminary data.</text>
</comment>
<proteinExistence type="inferred from homology"/>
<keyword evidence="5" id="KW-0997">Cell inner membrane</keyword>
<dbReference type="Pfam" id="PF05134">
    <property type="entry name" value="T2SSL"/>
    <property type="match status" value="1"/>
</dbReference>
<evidence type="ECO:0000256" key="3">
    <source>
        <dbReference type="ARBA" id="ARBA00022448"/>
    </source>
</evidence>
<dbReference type="Gene3D" id="3.30.420.380">
    <property type="match status" value="1"/>
</dbReference>
<evidence type="ECO:0000256" key="7">
    <source>
        <dbReference type="ARBA" id="ARBA00022927"/>
    </source>
</evidence>
<evidence type="ECO:0000256" key="2">
    <source>
        <dbReference type="ARBA" id="ARBA00005318"/>
    </source>
</evidence>
<keyword evidence="13" id="KW-1185">Reference proteome</keyword>
<reference evidence="12 13" key="1">
    <citation type="submission" date="2023-07" db="EMBL/GenBank/DDBJ databases">
        <title>Sorghum-associated microbial communities from plants grown in Nebraska, USA.</title>
        <authorList>
            <person name="Schachtman D."/>
        </authorList>
    </citation>
    <scope>NUCLEOTIDE SEQUENCE [LARGE SCALE GENOMIC DNA]</scope>
    <source>
        <strain evidence="12 13">BE313</strain>
    </source>
</reference>
<dbReference type="InterPro" id="IPR007812">
    <property type="entry name" value="T2SS_protein-GspL"/>
</dbReference>
<dbReference type="InterPro" id="IPR024230">
    <property type="entry name" value="GspL_cyto_dom"/>
</dbReference>
<dbReference type="RefSeq" id="WP_310376092.1">
    <property type="nucleotide sequence ID" value="NZ_JAVDXT010000004.1"/>
</dbReference>